<gene>
    <name evidence="8" type="ORF">NFC81_13150</name>
</gene>
<dbReference type="EMBL" id="CP101717">
    <property type="protein sequence ID" value="WLD57649.1"/>
    <property type="molecule type" value="Genomic_DNA"/>
</dbReference>
<evidence type="ECO:0000256" key="4">
    <source>
        <dbReference type="ARBA" id="ARBA00022692"/>
    </source>
</evidence>
<keyword evidence="4 7" id="KW-0812">Transmembrane</keyword>
<evidence type="ECO:0000256" key="1">
    <source>
        <dbReference type="ARBA" id="ARBA00004651"/>
    </source>
</evidence>
<feature type="transmembrane region" description="Helical" evidence="7">
    <location>
        <begin position="42"/>
        <end position="61"/>
    </location>
</feature>
<keyword evidence="6 7" id="KW-0472">Membrane</keyword>
<evidence type="ECO:0000256" key="6">
    <source>
        <dbReference type="ARBA" id="ARBA00023136"/>
    </source>
</evidence>
<dbReference type="Pfam" id="PF01899">
    <property type="entry name" value="MNHE"/>
    <property type="match status" value="1"/>
</dbReference>
<evidence type="ECO:0000256" key="3">
    <source>
        <dbReference type="ARBA" id="ARBA00022475"/>
    </source>
</evidence>
<dbReference type="InterPro" id="IPR002758">
    <property type="entry name" value="Cation_antiport_E"/>
</dbReference>
<dbReference type="GO" id="GO:0005886">
    <property type="term" value="C:plasma membrane"/>
    <property type="evidence" value="ECO:0007669"/>
    <property type="project" value="UniProtKB-SubCell"/>
</dbReference>
<keyword evidence="3" id="KW-1003">Cell membrane</keyword>
<name>A0AB38YE49_9GAMM</name>
<sequence>MAKPEKTPHQVPVNTLARLRSLAHWLIFYAVLWLLLAEGSGWYLGAFLVPAAAALTVRLGLRIPRLQWRHLPAFLWFFGREVAVGGWDVARRAFSPRVSVSPRWTYYTFAAHRPRVRLAVSACIGLMPGTLSSGVLGDRMTVHVLDDQRDWQTAIHRLETHLDQLFPGAQT</sequence>
<dbReference type="RefSeq" id="WP_304994934.1">
    <property type="nucleotide sequence ID" value="NZ_CP101717.1"/>
</dbReference>
<comment type="similarity">
    <text evidence="2">Belongs to the CPA3 antiporters (TC 2.A.63) subunit E family.</text>
</comment>
<evidence type="ECO:0000313" key="8">
    <source>
        <dbReference type="EMBL" id="WLD57649.1"/>
    </source>
</evidence>
<keyword evidence="5 7" id="KW-1133">Transmembrane helix</keyword>
<reference evidence="8" key="1">
    <citation type="submission" date="2022-07" db="EMBL/GenBank/DDBJ databases">
        <title>Complete genome sequence of Salinispirillum sp. LH10-3-1 capable of multiple carbohydrate inversion isolated from a soda lake.</title>
        <authorList>
            <person name="Liu J."/>
            <person name="Zhai Y."/>
            <person name="Zhang H."/>
            <person name="Yang H."/>
            <person name="Qu J."/>
            <person name="Li J."/>
        </authorList>
    </citation>
    <scope>NUCLEOTIDE SEQUENCE</scope>
    <source>
        <strain evidence="8">LH 10-3-1</strain>
    </source>
</reference>
<evidence type="ECO:0000256" key="5">
    <source>
        <dbReference type="ARBA" id="ARBA00022989"/>
    </source>
</evidence>
<comment type="subcellular location">
    <subcellularLocation>
        <location evidence="1">Cell membrane</location>
        <topology evidence="1">Multi-pass membrane protein</topology>
    </subcellularLocation>
</comment>
<accession>A0AB38YE49</accession>
<evidence type="ECO:0000256" key="2">
    <source>
        <dbReference type="ARBA" id="ARBA00006228"/>
    </source>
</evidence>
<dbReference type="PANTHER" id="PTHR34584">
    <property type="entry name" value="NA(+)/H(+) ANTIPORTER SUBUNIT E1"/>
    <property type="match status" value="1"/>
</dbReference>
<proteinExistence type="inferred from homology"/>
<organism evidence="8">
    <name type="scientific">Salinispirillum sp. LH 10-3-1</name>
    <dbReference type="NCBI Taxonomy" id="2952525"/>
    <lineage>
        <taxon>Bacteria</taxon>
        <taxon>Pseudomonadati</taxon>
        <taxon>Pseudomonadota</taxon>
        <taxon>Gammaproteobacteria</taxon>
        <taxon>Oceanospirillales</taxon>
        <taxon>Saccharospirillaceae</taxon>
        <taxon>Salinispirillum</taxon>
    </lineage>
</organism>
<feature type="transmembrane region" description="Helical" evidence="7">
    <location>
        <begin position="21"/>
        <end position="36"/>
    </location>
</feature>
<evidence type="ECO:0000256" key="7">
    <source>
        <dbReference type="SAM" id="Phobius"/>
    </source>
</evidence>
<dbReference type="AlphaFoldDB" id="A0AB38YE49"/>
<protein>
    <submittedName>
        <fullName evidence="8">Na+/H+ antiporter subunit E</fullName>
    </submittedName>
</protein>
<dbReference type="PANTHER" id="PTHR34584:SF1">
    <property type="entry name" value="NA(+)_H(+) ANTIPORTER SUBUNIT E1"/>
    <property type="match status" value="1"/>
</dbReference>
<dbReference type="GO" id="GO:0008324">
    <property type="term" value="F:monoatomic cation transmembrane transporter activity"/>
    <property type="evidence" value="ECO:0007669"/>
    <property type="project" value="InterPro"/>
</dbReference>